<gene>
    <name evidence="4" type="ORF">GCM10011591_26170</name>
</gene>
<name>A0A917QK66_9NOCA</name>
<evidence type="ECO:0000256" key="2">
    <source>
        <dbReference type="HAMAP-Rule" id="MF_00758"/>
    </source>
</evidence>
<evidence type="ECO:0000313" key="5">
    <source>
        <dbReference type="Proteomes" id="UP000612956"/>
    </source>
</evidence>
<dbReference type="AlphaFoldDB" id="A0A917QK66"/>
<reference evidence="4" key="2">
    <citation type="submission" date="2020-09" db="EMBL/GenBank/DDBJ databases">
        <authorList>
            <person name="Sun Q."/>
            <person name="Zhou Y."/>
        </authorList>
    </citation>
    <scope>NUCLEOTIDE SEQUENCE</scope>
    <source>
        <strain evidence="4">CGMCC 4.7278</strain>
    </source>
</reference>
<organism evidence="4 5">
    <name type="scientific">Nocardia camponoti</name>
    <dbReference type="NCBI Taxonomy" id="1616106"/>
    <lineage>
        <taxon>Bacteria</taxon>
        <taxon>Bacillati</taxon>
        <taxon>Actinomycetota</taxon>
        <taxon>Actinomycetes</taxon>
        <taxon>Mycobacteriales</taxon>
        <taxon>Nocardiaceae</taxon>
        <taxon>Nocardia</taxon>
    </lineage>
</organism>
<dbReference type="PANTHER" id="PTHR30327:SF1">
    <property type="entry name" value="UPF0301 PROTEIN YQGE"/>
    <property type="match status" value="1"/>
</dbReference>
<dbReference type="Proteomes" id="UP000612956">
    <property type="component" value="Unassembled WGS sequence"/>
</dbReference>
<accession>A0A917QK66</accession>
<comment type="similarity">
    <text evidence="1 2">Belongs to the UPF0301 (AlgH) family.</text>
</comment>
<dbReference type="Gene3D" id="3.40.1740.10">
    <property type="entry name" value="VC0467-like"/>
    <property type="match status" value="1"/>
</dbReference>
<sequence>MARGDDPDERRTRDEQGDDRRDRRSAALTARAGNLLVSATDLVEPTFRRTVVYLIEHNESGSLGVVINRPSETPIAEVLPGWASLAAAPTDLYIGGPVKRDAALCLGTLRVGADIEGVSGLRRVDGRIVLVDLDADPLEIATVVEGIRIFAGYAGWSMGQLDGELENDDWMIVSALPSDPLATDRHDLWASVLRRQPLPLSLLATHPIELERN</sequence>
<dbReference type="RefSeq" id="WP_188829164.1">
    <property type="nucleotide sequence ID" value="NZ_BMMW01000002.1"/>
</dbReference>
<evidence type="ECO:0000313" key="4">
    <source>
        <dbReference type="EMBL" id="GGK53144.1"/>
    </source>
</evidence>
<dbReference type="SUPFAM" id="SSF143456">
    <property type="entry name" value="VC0467-like"/>
    <property type="match status" value="1"/>
</dbReference>
<feature type="region of interest" description="Disordered" evidence="3">
    <location>
        <begin position="1"/>
        <end position="23"/>
    </location>
</feature>
<dbReference type="NCBIfam" id="NF001269">
    <property type="entry name" value="PRK00228.2-1"/>
    <property type="match status" value="1"/>
</dbReference>
<dbReference type="GO" id="GO:0005829">
    <property type="term" value="C:cytosol"/>
    <property type="evidence" value="ECO:0007669"/>
    <property type="project" value="TreeGrafter"/>
</dbReference>
<dbReference type="EMBL" id="BMMW01000002">
    <property type="protein sequence ID" value="GGK53144.1"/>
    <property type="molecule type" value="Genomic_DNA"/>
</dbReference>
<proteinExistence type="inferred from homology"/>
<reference evidence="4" key="1">
    <citation type="journal article" date="2014" name="Int. J. Syst. Evol. Microbiol.">
        <title>Complete genome sequence of Corynebacterium casei LMG S-19264T (=DSM 44701T), isolated from a smear-ripened cheese.</title>
        <authorList>
            <consortium name="US DOE Joint Genome Institute (JGI-PGF)"/>
            <person name="Walter F."/>
            <person name="Albersmeier A."/>
            <person name="Kalinowski J."/>
            <person name="Ruckert C."/>
        </authorList>
    </citation>
    <scope>NUCLEOTIDE SEQUENCE</scope>
    <source>
        <strain evidence="4">CGMCC 4.7278</strain>
    </source>
</reference>
<dbReference type="PANTHER" id="PTHR30327">
    <property type="entry name" value="UNCHARACTERIZED PROTEIN YQGE"/>
    <property type="match status" value="1"/>
</dbReference>
<dbReference type="HAMAP" id="MF_00758">
    <property type="entry name" value="UPF0301"/>
    <property type="match status" value="1"/>
</dbReference>
<dbReference type="InterPro" id="IPR003774">
    <property type="entry name" value="AlgH-like"/>
</dbReference>
<dbReference type="Pfam" id="PF02622">
    <property type="entry name" value="DUF179"/>
    <property type="match status" value="1"/>
</dbReference>
<protein>
    <recommendedName>
        <fullName evidence="2">UPF0301 protein GCM10011591_26170</fullName>
    </recommendedName>
</protein>
<keyword evidence="5" id="KW-1185">Reference proteome</keyword>
<comment type="caution">
    <text evidence="4">The sequence shown here is derived from an EMBL/GenBank/DDBJ whole genome shotgun (WGS) entry which is preliminary data.</text>
</comment>
<evidence type="ECO:0000256" key="1">
    <source>
        <dbReference type="ARBA" id="ARBA00009600"/>
    </source>
</evidence>
<evidence type="ECO:0000256" key="3">
    <source>
        <dbReference type="SAM" id="MobiDB-lite"/>
    </source>
</evidence>